<evidence type="ECO:0000259" key="6">
    <source>
        <dbReference type="Pfam" id="PF08281"/>
    </source>
</evidence>
<keyword evidence="3" id="KW-0731">Sigma factor</keyword>
<dbReference type="EMBL" id="ADLN01000120">
    <property type="protein sequence ID" value="EHI57601.1"/>
    <property type="molecule type" value="Genomic_DNA"/>
</dbReference>
<evidence type="ECO:0000256" key="3">
    <source>
        <dbReference type="ARBA" id="ARBA00023082"/>
    </source>
</evidence>
<proteinExistence type="inferred from homology"/>
<feature type="domain" description="RNA polymerase sigma-70 region 2" evidence="5">
    <location>
        <begin position="18"/>
        <end position="81"/>
    </location>
</feature>
<dbReference type="Pfam" id="PF08281">
    <property type="entry name" value="Sigma70_r4_2"/>
    <property type="match status" value="1"/>
</dbReference>
<keyword evidence="8" id="KW-1185">Reference proteome</keyword>
<evidence type="ECO:0000313" key="7">
    <source>
        <dbReference type="EMBL" id="EHI57601.1"/>
    </source>
</evidence>
<dbReference type="GO" id="GO:0006352">
    <property type="term" value="P:DNA-templated transcription initiation"/>
    <property type="evidence" value="ECO:0007669"/>
    <property type="project" value="InterPro"/>
</dbReference>
<organism evidence="7 8">
    <name type="scientific">Hungatella hathewayi WAL-18680</name>
    <dbReference type="NCBI Taxonomy" id="742737"/>
    <lineage>
        <taxon>Bacteria</taxon>
        <taxon>Bacillati</taxon>
        <taxon>Bacillota</taxon>
        <taxon>Clostridia</taxon>
        <taxon>Lachnospirales</taxon>
        <taxon>Lachnospiraceae</taxon>
        <taxon>Hungatella</taxon>
    </lineage>
</organism>
<sequence>MRQTKNAMDDLIQKNLTDNYQKYYRLAYSYVHNEADAMDIVQEGAYKAILKSGLLENPDYVGTWIYRIMVNEALSFIRKQKHPFEELNEEFQPSTADQYEDIDLKRAIEQLGEPDGTIIKLRFYEDMKLEQIADILDENLNSIKSRLYRSLKRLRFSLE</sequence>
<keyword evidence="4" id="KW-0804">Transcription</keyword>
<gene>
    <name evidence="7" type="ORF">HMPREF9473_04710</name>
</gene>
<dbReference type="Proteomes" id="UP000005384">
    <property type="component" value="Unassembled WGS sequence"/>
</dbReference>
<dbReference type="SUPFAM" id="SSF88946">
    <property type="entry name" value="Sigma2 domain of RNA polymerase sigma factors"/>
    <property type="match status" value="1"/>
</dbReference>
<name>G5IMI2_9FIRM</name>
<keyword evidence="2" id="KW-0805">Transcription regulation</keyword>
<dbReference type="AlphaFoldDB" id="G5IMI2"/>
<comment type="similarity">
    <text evidence="1">Belongs to the sigma-70 factor family. ECF subfamily.</text>
</comment>
<dbReference type="InterPro" id="IPR036388">
    <property type="entry name" value="WH-like_DNA-bd_sf"/>
</dbReference>
<dbReference type="Gene3D" id="1.10.10.10">
    <property type="entry name" value="Winged helix-like DNA-binding domain superfamily/Winged helix DNA-binding domain"/>
    <property type="match status" value="1"/>
</dbReference>
<dbReference type="Gene3D" id="1.10.1740.10">
    <property type="match status" value="1"/>
</dbReference>
<dbReference type="Pfam" id="PF04542">
    <property type="entry name" value="Sigma70_r2"/>
    <property type="match status" value="1"/>
</dbReference>
<evidence type="ECO:0000256" key="2">
    <source>
        <dbReference type="ARBA" id="ARBA00023015"/>
    </source>
</evidence>
<dbReference type="HOGENOM" id="CLU_047691_3_1_9"/>
<protein>
    <recommendedName>
        <fullName evidence="9">RNA polymerase sigma-70 region 2 domain-containing protein</fullName>
    </recommendedName>
</protein>
<evidence type="ECO:0000256" key="4">
    <source>
        <dbReference type="ARBA" id="ARBA00023163"/>
    </source>
</evidence>
<dbReference type="InterPro" id="IPR013249">
    <property type="entry name" value="RNA_pol_sigma70_r4_t2"/>
</dbReference>
<dbReference type="InterPro" id="IPR007627">
    <property type="entry name" value="RNA_pol_sigma70_r2"/>
</dbReference>
<dbReference type="CDD" id="cd06171">
    <property type="entry name" value="Sigma70_r4"/>
    <property type="match status" value="1"/>
</dbReference>
<dbReference type="PANTHER" id="PTHR43133:SF60">
    <property type="entry name" value="RNA POLYMERASE SIGMA FACTOR SIGV"/>
    <property type="match status" value="1"/>
</dbReference>
<evidence type="ECO:0000313" key="8">
    <source>
        <dbReference type="Proteomes" id="UP000005384"/>
    </source>
</evidence>
<dbReference type="InterPro" id="IPR039425">
    <property type="entry name" value="RNA_pol_sigma-70-like"/>
</dbReference>
<evidence type="ECO:0000256" key="1">
    <source>
        <dbReference type="ARBA" id="ARBA00010641"/>
    </source>
</evidence>
<evidence type="ECO:0000259" key="5">
    <source>
        <dbReference type="Pfam" id="PF04542"/>
    </source>
</evidence>
<dbReference type="PATRIC" id="fig|742737.3.peg.4698"/>
<dbReference type="RefSeq" id="WP_006782698.1">
    <property type="nucleotide sequence ID" value="NZ_CP040506.1"/>
</dbReference>
<comment type="caution">
    <text evidence="7">The sequence shown here is derived from an EMBL/GenBank/DDBJ whole genome shotgun (WGS) entry which is preliminary data.</text>
</comment>
<dbReference type="InterPro" id="IPR014284">
    <property type="entry name" value="RNA_pol_sigma-70_dom"/>
</dbReference>
<reference evidence="7 8" key="1">
    <citation type="submission" date="2011-08" db="EMBL/GenBank/DDBJ databases">
        <title>The Genome Sequence of Clostridium hathewayi WAL-18680.</title>
        <authorList>
            <consortium name="The Broad Institute Genome Sequencing Platform"/>
            <person name="Earl A."/>
            <person name="Ward D."/>
            <person name="Feldgarden M."/>
            <person name="Gevers D."/>
            <person name="Finegold S.M."/>
            <person name="Summanen P.H."/>
            <person name="Molitoris D.R."/>
            <person name="Song M."/>
            <person name="Daigneault M."/>
            <person name="Allen-Vercoe E."/>
            <person name="Young S.K."/>
            <person name="Zeng Q."/>
            <person name="Gargeya S."/>
            <person name="Fitzgerald M."/>
            <person name="Haas B."/>
            <person name="Abouelleil A."/>
            <person name="Alvarado L."/>
            <person name="Arachchi H.M."/>
            <person name="Berlin A."/>
            <person name="Brown A."/>
            <person name="Chapman S.B."/>
            <person name="Chen Z."/>
            <person name="Dunbar C."/>
            <person name="Freedman E."/>
            <person name="Gearin G."/>
            <person name="Gellesch M."/>
            <person name="Goldberg J."/>
            <person name="Griggs A."/>
            <person name="Gujja S."/>
            <person name="Heiman D."/>
            <person name="Howarth C."/>
            <person name="Larson L."/>
            <person name="Lui A."/>
            <person name="MacDonald P.J.P."/>
            <person name="Montmayeur A."/>
            <person name="Murphy C."/>
            <person name="Neiman D."/>
            <person name="Pearson M."/>
            <person name="Priest M."/>
            <person name="Roberts A."/>
            <person name="Saif S."/>
            <person name="Shea T."/>
            <person name="Shenoy N."/>
            <person name="Sisk P."/>
            <person name="Stolte C."/>
            <person name="Sykes S."/>
            <person name="Wortman J."/>
            <person name="Nusbaum C."/>
            <person name="Birren B."/>
        </authorList>
    </citation>
    <scope>NUCLEOTIDE SEQUENCE [LARGE SCALE GENOMIC DNA]</scope>
    <source>
        <strain evidence="7 8">WAL-18680</strain>
    </source>
</reference>
<dbReference type="OrthoDB" id="9782703at2"/>
<dbReference type="PANTHER" id="PTHR43133">
    <property type="entry name" value="RNA POLYMERASE ECF-TYPE SIGMA FACTO"/>
    <property type="match status" value="1"/>
</dbReference>
<evidence type="ECO:0008006" key="9">
    <source>
        <dbReference type="Google" id="ProtNLM"/>
    </source>
</evidence>
<feature type="domain" description="RNA polymerase sigma factor 70 region 4 type 2" evidence="6">
    <location>
        <begin position="104"/>
        <end position="154"/>
    </location>
</feature>
<dbReference type="InterPro" id="IPR013325">
    <property type="entry name" value="RNA_pol_sigma_r2"/>
</dbReference>
<dbReference type="SUPFAM" id="SSF88659">
    <property type="entry name" value="Sigma3 and sigma4 domains of RNA polymerase sigma factors"/>
    <property type="match status" value="1"/>
</dbReference>
<accession>G5IMI2</accession>
<dbReference type="GO" id="GO:0003677">
    <property type="term" value="F:DNA binding"/>
    <property type="evidence" value="ECO:0007669"/>
    <property type="project" value="InterPro"/>
</dbReference>
<dbReference type="InterPro" id="IPR013324">
    <property type="entry name" value="RNA_pol_sigma_r3/r4-like"/>
</dbReference>
<dbReference type="NCBIfam" id="TIGR02937">
    <property type="entry name" value="sigma70-ECF"/>
    <property type="match status" value="1"/>
</dbReference>
<dbReference type="GO" id="GO:0016987">
    <property type="term" value="F:sigma factor activity"/>
    <property type="evidence" value="ECO:0007669"/>
    <property type="project" value="UniProtKB-KW"/>
</dbReference>